<feature type="domain" description="Integrator complex subunit 7 C-terminal" evidence="7">
    <location>
        <begin position="807"/>
        <end position="934"/>
    </location>
</feature>
<evidence type="ECO:0000313" key="10">
    <source>
        <dbReference type="EMBL" id="OXU24898.1"/>
    </source>
</evidence>
<evidence type="ECO:0000256" key="3">
    <source>
        <dbReference type="ARBA" id="ARBA00008565"/>
    </source>
</evidence>
<evidence type="ECO:0000256" key="2">
    <source>
        <dbReference type="ARBA" id="ARBA00004496"/>
    </source>
</evidence>
<evidence type="ECO:0000256" key="1">
    <source>
        <dbReference type="ARBA" id="ARBA00004123"/>
    </source>
</evidence>
<proteinExistence type="inferred from homology"/>
<dbReference type="InterPro" id="IPR056517">
    <property type="entry name" value="INTS7_HB"/>
</dbReference>
<organism evidence="10 11">
    <name type="scientific">Trichomalopsis sarcophagae</name>
    <dbReference type="NCBI Taxonomy" id="543379"/>
    <lineage>
        <taxon>Eukaryota</taxon>
        <taxon>Metazoa</taxon>
        <taxon>Ecdysozoa</taxon>
        <taxon>Arthropoda</taxon>
        <taxon>Hexapoda</taxon>
        <taxon>Insecta</taxon>
        <taxon>Pterygota</taxon>
        <taxon>Neoptera</taxon>
        <taxon>Endopterygota</taxon>
        <taxon>Hymenoptera</taxon>
        <taxon>Apocrita</taxon>
        <taxon>Proctotrupomorpha</taxon>
        <taxon>Chalcidoidea</taxon>
        <taxon>Pteromalidae</taxon>
        <taxon>Pteromalinae</taxon>
        <taxon>Trichomalopsis</taxon>
    </lineage>
</organism>
<dbReference type="PANTHER" id="PTHR13322">
    <property type="entry name" value="C1ORF73 PROTEIN"/>
    <property type="match status" value="1"/>
</dbReference>
<dbReference type="InterPro" id="IPR056516">
    <property type="entry name" value="INTS7_N"/>
</dbReference>
<evidence type="ECO:0000259" key="9">
    <source>
        <dbReference type="Pfam" id="PF24437"/>
    </source>
</evidence>
<comment type="subcellular location">
    <subcellularLocation>
        <location evidence="2">Cytoplasm</location>
    </subcellularLocation>
    <subcellularLocation>
        <location evidence="1">Nucleus</location>
    </subcellularLocation>
</comment>
<dbReference type="PANTHER" id="PTHR13322:SF2">
    <property type="entry name" value="INTEGRATOR COMPLEX SUBUNIT 7"/>
    <property type="match status" value="1"/>
</dbReference>
<dbReference type="InterPro" id="IPR016024">
    <property type="entry name" value="ARM-type_fold"/>
</dbReference>
<dbReference type="Proteomes" id="UP000215335">
    <property type="component" value="Unassembled WGS sequence"/>
</dbReference>
<sequence>MINVRMNAFNDSTIGEPEQDANSALIELDKGLRSTKIGEQCEAIVRFPRLFEKYPFPILINSSLLKLADVFRVGSNFLRVWVLRVCQQSEKHLDKILNIDEFVRRIYSVMHSNDPVAKALTLRTLGSVARIIAERKQVHHSIRRSLDCHDLVQVEAAIYAAQMFAAQSKLFAIFMCSKISDMIRGQATPASMKLQLIPILQYMHHDISTASMANELCMELLESYPADEFVRVTLSASTTLASATLINVPAQVTLLLRYLLEDPRSSIKTHALQLLHNLAKKGAHLWPQGALEQLIDSTTSLLQDSAGNKNLLIRSLNVIEVLSESPVTCDANMEEGSPLIVLCSKACYSPNPIVAVKAITIWARIACYCYEEGLPVYCIQDVVSCLESLIMLLTLDDKYIYQLKVCLQLAVKLCQVQRGHCNIFVDAIGSTLINTSAKSKHSDNQAVALCEALGAIGSLGDNILLPLLPDILVKLKETPHAHTKVMLCTLLFQMVASGYEWNPECLEAIDSVTKSIDDWNKYRIARGATRYGHHKIATRLFKDLKEAVASEQLHFWLLGLELLTSAENCLLDDSADNITVKKLNGAIAQYASACASFKAASTPLRSLQFACDYSKLRCEFLQTLVQLLHSCRSLCTAPPYAIAAHEAHTAKDELQRYGRVTSQLRKSLLELRTCAENYQKLYQSAFDADPGSLNNIRALQELCLLLAHSVQRVCGGPPVSTNFPSTDASFHFGETVEMQQLAKCCSQIQELAPEGDADNETSSRMTSGISHLRVASLVSQVTLLASSKLRLPVPRYFFQTLQTTSVKLSVWPQPRVLGEPVSVPQGSQLSLKVEGVLRHGKRASLFRSVAAISINISTAPPSKNNSDRKDNNISDLEQTVVPHRDFFSCEFLLSLGAQNNNPCMGNVGNTGAGTGGQYQVTASANIVDESGNVWRCGPRSVLQVRVHEEPSRKKLT</sequence>
<dbReference type="Gene3D" id="1.25.10.10">
    <property type="entry name" value="Leucine-rich Repeat Variant"/>
    <property type="match status" value="1"/>
</dbReference>
<keyword evidence="11" id="KW-1185">Reference proteome</keyword>
<comment type="similarity">
    <text evidence="3">Belongs to the Integrator subunit 7 family.</text>
</comment>
<evidence type="ECO:0000256" key="6">
    <source>
        <dbReference type="ARBA" id="ARBA00023242"/>
    </source>
</evidence>
<feature type="domain" description="Integrator complex subunit 7 helical bundle" evidence="9">
    <location>
        <begin position="534"/>
        <end position="713"/>
    </location>
</feature>
<reference evidence="10 11" key="1">
    <citation type="journal article" date="2017" name="Curr. Biol.">
        <title>The Evolution of Venom by Co-option of Single-Copy Genes.</title>
        <authorList>
            <person name="Martinson E.O."/>
            <person name="Mrinalini"/>
            <person name="Kelkar Y.D."/>
            <person name="Chang C.H."/>
            <person name="Werren J.H."/>
        </authorList>
    </citation>
    <scope>NUCLEOTIDE SEQUENCE [LARGE SCALE GENOMIC DNA]</scope>
    <source>
        <strain evidence="10 11">Alberta</strain>
        <tissue evidence="10">Whole body</tissue>
    </source>
</reference>
<dbReference type="STRING" id="543379.A0A232F331"/>
<dbReference type="EMBL" id="NNAY01001170">
    <property type="protein sequence ID" value="OXU24898.1"/>
    <property type="molecule type" value="Genomic_DNA"/>
</dbReference>
<comment type="caution">
    <text evidence="10">The sequence shown here is derived from an EMBL/GenBank/DDBJ whole genome shotgun (WGS) entry which is preliminary data.</text>
</comment>
<dbReference type="Pfam" id="PF24437">
    <property type="entry name" value="INTS7_HB"/>
    <property type="match status" value="1"/>
</dbReference>
<dbReference type="InterPro" id="IPR011989">
    <property type="entry name" value="ARM-like"/>
</dbReference>
<dbReference type="InterPro" id="IPR033060">
    <property type="entry name" value="INTS7"/>
</dbReference>
<evidence type="ECO:0000259" key="8">
    <source>
        <dbReference type="Pfam" id="PF24436"/>
    </source>
</evidence>
<name>A0A232F331_9HYME</name>
<gene>
    <name evidence="10" type="ORF">TSAR_010641</name>
</gene>
<keyword evidence="5" id="KW-0963">Cytoplasm</keyword>
<dbReference type="Pfam" id="PF22965">
    <property type="entry name" value="INTS7_C"/>
    <property type="match status" value="1"/>
</dbReference>
<dbReference type="AlphaFoldDB" id="A0A232F331"/>
<dbReference type="GO" id="GO:0005737">
    <property type="term" value="C:cytoplasm"/>
    <property type="evidence" value="ECO:0007669"/>
    <property type="project" value="UniProtKB-SubCell"/>
</dbReference>
<dbReference type="GO" id="GO:0032039">
    <property type="term" value="C:integrator complex"/>
    <property type="evidence" value="ECO:0007669"/>
    <property type="project" value="InterPro"/>
</dbReference>
<evidence type="ECO:0000256" key="4">
    <source>
        <dbReference type="ARBA" id="ARBA00015336"/>
    </source>
</evidence>
<dbReference type="Pfam" id="PF24436">
    <property type="entry name" value="INTS7_N"/>
    <property type="match status" value="1"/>
</dbReference>
<feature type="domain" description="Integrator complex subunit 7 N-terminal" evidence="8">
    <location>
        <begin position="25"/>
        <end position="533"/>
    </location>
</feature>
<evidence type="ECO:0000313" key="11">
    <source>
        <dbReference type="Proteomes" id="UP000215335"/>
    </source>
</evidence>
<dbReference type="SUPFAM" id="SSF48371">
    <property type="entry name" value="ARM repeat"/>
    <property type="match status" value="1"/>
</dbReference>
<protein>
    <recommendedName>
        <fullName evidence="4">Integrator complex subunit 7</fullName>
    </recommendedName>
</protein>
<evidence type="ECO:0000259" key="7">
    <source>
        <dbReference type="Pfam" id="PF22965"/>
    </source>
</evidence>
<keyword evidence="6" id="KW-0539">Nucleus</keyword>
<dbReference type="GO" id="GO:0034472">
    <property type="term" value="P:snRNA 3'-end processing"/>
    <property type="evidence" value="ECO:0007669"/>
    <property type="project" value="TreeGrafter"/>
</dbReference>
<dbReference type="InterPro" id="IPR054519">
    <property type="entry name" value="INTS7_C"/>
</dbReference>
<accession>A0A232F331</accession>
<evidence type="ECO:0000256" key="5">
    <source>
        <dbReference type="ARBA" id="ARBA00022490"/>
    </source>
</evidence>
<dbReference type="OrthoDB" id="1921953at2759"/>